<proteinExistence type="inferred from homology"/>
<feature type="transmembrane region" description="Helical" evidence="8">
    <location>
        <begin position="137"/>
        <end position="154"/>
    </location>
</feature>
<evidence type="ECO:0000313" key="9">
    <source>
        <dbReference type="EMBL" id="TQL49730.1"/>
    </source>
</evidence>
<protein>
    <submittedName>
        <fullName evidence="9">Iron complex transport system permease protein</fullName>
    </submittedName>
</protein>
<dbReference type="Pfam" id="PF01032">
    <property type="entry name" value="FecCD"/>
    <property type="match status" value="1"/>
</dbReference>
<feature type="transmembrane region" description="Helical" evidence="8">
    <location>
        <begin position="322"/>
        <end position="343"/>
    </location>
</feature>
<feature type="transmembrane region" description="Helical" evidence="8">
    <location>
        <begin position="208"/>
        <end position="230"/>
    </location>
</feature>
<dbReference type="InterPro" id="IPR037294">
    <property type="entry name" value="ABC_BtuC-like"/>
</dbReference>
<gene>
    <name evidence="9" type="ORF">FB467_0818</name>
</gene>
<sequence>MTAPASTGPRTLRLGSATSLQFRPRTLAVGVAIGVVTLVVAAASLMLGKNGLTAGELWGVLTGSAELSRATEFSLERLSGPRLFVALGAGAALGISGSLFQTVTRNPLGSPEIVGLTAGAGGGAAAAGVLWPGIVPLPVGAVLGGAVAVTLVWFSTGRGFSAPGRLIIAGIAVSAICSALTGLALTKAGEQQAEGLAFYLSGTLASRAWGHVAQVWVVLLVVLPFVLAIARNLNLVQLGDELADSLGGRSNATRSAAICAAVLLAGAAVAVCGPVSFVALVAPQVAMRLTRAATPGIIAPALVGALLLTLADMTVQNLPQGVNLPVGIVTAGIGSIYLGYLLATEMRRGTL</sequence>
<dbReference type="AlphaFoldDB" id="A0A542YNQ4"/>
<feature type="transmembrane region" description="Helical" evidence="8">
    <location>
        <begin position="166"/>
        <end position="188"/>
    </location>
</feature>
<dbReference type="CDD" id="cd06550">
    <property type="entry name" value="TM_ABC_iron-siderophores_like"/>
    <property type="match status" value="1"/>
</dbReference>
<comment type="subcellular location">
    <subcellularLocation>
        <location evidence="1">Cell membrane</location>
        <topology evidence="1">Multi-pass membrane protein</topology>
    </subcellularLocation>
</comment>
<evidence type="ECO:0000256" key="3">
    <source>
        <dbReference type="ARBA" id="ARBA00022448"/>
    </source>
</evidence>
<dbReference type="EMBL" id="VFOP01000001">
    <property type="protein sequence ID" value="TQL49730.1"/>
    <property type="molecule type" value="Genomic_DNA"/>
</dbReference>
<keyword evidence="4" id="KW-1003">Cell membrane</keyword>
<keyword evidence="5 8" id="KW-0812">Transmembrane</keyword>
<comment type="similarity">
    <text evidence="2">Belongs to the binding-protein-dependent transport system permease family. FecCD subfamily.</text>
</comment>
<dbReference type="RefSeq" id="WP_141783952.1">
    <property type="nucleotide sequence ID" value="NZ_BAAAIK010000003.1"/>
</dbReference>
<dbReference type="PANTHER" id="PTHR30472:SF24">
    <property type="entry name" value="FERRIC ENTEROBACTIN TRANSPORT SYSTEM PERMEASE PROTEIN FEPG"/>
    <property type="match status" value="1"/>
</dbReference>
<evidence type="ECO:0000256" key="2">
    <source>
        <dbReference type="ARBA" id="ARBA00007935"/>
    </source>
</evidence>
<feature type="transmembrane region" description="Helical" evidence="8">
    <location>
        <begin position="27"/>
        <end position="47"/>
    </location>
</feature>
<reference evidence="9 10" key="1">
    <citation type="submission" date="2019-06" db="EMBL/GenBank/DDBJ databases">
        <title>Sequencing the genomes of 1000 actinobacteria strains.</title>
        <authorList>
            <person name="Klenk H.-P."/>
        </authorList>
    </citation>
    <scope>NUCLEOTIDE SEQUENCE [LARGE SCALE GENOMIC DNA]</scope>
    <source>
        <strain evidence="9 10">DSM 12335</strain>
    </source>
</reference>
<feature type="transmembrane region" description="Helical" evidence="8">
    <location>
        <begin position="256"/>
        <end position="280"/>
    </location>
</feature>
<feature type="transmembrane region" description="Helical" evidence="8">
    <location>
        <begin position="83"/>
        <end position="101"/>
    </location>
</feature>
<evidence type="ECO:0000256" key="4">
    <source>
        <dbReference type="ARBA" id="ARBA00022475"/>
    </source>
</evidence>
<dbReference type="OrthoDB" id="4455417at2"/>
<dbReference type="PANTHER" id="PTHR30472">
    <property type="entry name" value="FERRIC ENTEROBACTIN TRANSPORT SYSTEM PERMEASE PROTEIN"/>
    <property type="match status" value="1"/>
</dbReference>
<dbReference type="SUPFAM" id="SSF81345">
    <property type="entry name" value="ABC transporter involved in vitamin B12 uptake, BtuC"/>
    <property type="match status" value="1"/>
</dbReference>
<dbReference type="Gene3D" id="1.10.3470.10">
    <property type="entry name" value="ABC transporter involved in vitamin B12 uptake, BtuC"/>
    <property type="match status" value="1"/>
</dbReference>
<evidence type="ECO:0000256" key="7">
    <source>
        <dbReference type="ARBA" id="ARBA00023136"/>
    </source>
</evidence>
<evidence type="ECO:0000256" key="1">
    <source>
        <dbReference type="ARBA" id="ARBA00004651"/>
    </source>
</evidence>
<evidence type="ECO:0000256" key="6">
    <source>
        <dbReference type="ARBA" id="ARBA00022989"/>
    </source>
</evidence>
<dbReference type="GO" id="GO:0033214">
    <property type="term" value="P:siderophore-iron import into cell"/>
    <property type="evidence" value="ECO:0007669"/>
    <property type="project" value="TreeGrafter"/>
</dbReference>
<feature type="transmembrane region" description="Helical" evidence="8">
    <location>
        <begin position="113"/>
        <end position="131"/>
    </location>
</feature>
<keyword evidence="10" id="KW-1185">Reference proteome</keyword>
<keyword evidence="6 8" id="KW-1133">Transmembrane helix</keyword>
<name>A0A542YNQ4_9MICO</name>
<feature type="transmembrane region" description="Helical" evidence="8">
    <location>
        <begin position="292"/>
        <end position="310"/>
    </location>
</feature>
<organism evidence="9 10">
    <name type="scientific">Ornithinicoccus hortensis</name>
    <dbReference type="NCBI Taxonomy" id="82346"/>
    <lineage>
        <taxon>Bacteria</taxon>
        <taxon>Bacillati</taxon>
        <taxon>Actinomycetota</taxon>
        <taxon>Actinomycetes</taxon>
        <taxon>Micrococcales</taxon>
        <taxon>Intrasporangiaceae</taxon>
        <taxon>Ornithinicoccus</taxon>
    </lineage>
</organism>
<evidence type="ECO:0000256" key="8">
    <source>
        <dbReference type="SAM" id="Phobius"/>
    </source>
</evidence>
<evidence type="ECO:0000256" key="5">
    <source>
        <dbReference type="ARBA" id="ARBA00022692"/>
    </source>
</evidence>
<evidence type="ECO:0000313" key="10">
    <source>
        <dbReference type="Proteomes" id="UP000319516"/>
    </source>
</evidence>
<dbReference type="InterPro" id="IPR000522">
    <property type="entry name" value="ABC_transptr_permease_BtuC"/>
</dbReference>
<dbReference type="GO" id="GO:0022857">
    <property type="term" value="F:transmembrane transporter activity"/>
    <property type="evidence" value="ECO:0007669"/>
    <property type="project" value="InterPro"/>
</dbReference>
<dbReference type="Proteomes" id="UP000319516">
    <property type="component" value="Unassembled WGS sequence"/>
</dbReference>
<keyword evidence="7 8" id="KW-0472">Membrane</keyword>
<keyword evidence="3" id="KW-0813">Transport</keyword>
<comment type="caution">
    <text evidence="9">The sequence shown here is derived from an EMBL/GenBank/DDBJ whole genome shotgun (WGS) entry which is preliminary data.</text>
</comment>
<accession>A0A542YNQ4</accession>
<dbReference type="GO" id="GO:0005886">
    <property type="term" value="C:plasma membrane"/>
    <property type="evidence" value="ECO:0007669"/>
    <property type="project" value="UniProtKB-SubCell"/>
</dbReference>